<comment type="caution">
    <text evidence="1">The sequence shown here is derived from an EMBL/GenBank/DDBJ whole genome shotgun (WGS) entry which is preliminary data.</text>
</comment>
<name>A0A6P1E1J0_9GAMM</name>
<protein>
    <submittedName>
        <fullName evidence="1">Phosphate ABC transporter substrate-binding protein</fullName>
    </submittedName>
</protein>
<accession>A0A6P1E1J0</accession>
<dbReference type="SUPFAM" id="SSF53850">
    <property type="entry name" value="Periplasmic binding protein-like II"/>
    <property type="match status" value="1"/>
</dbReference>
<evidence type="ECO:0000313" key="1">
    <source>
        <dbReference type="EMBL" id="NEX21595.1"/>
    </source>
</evidence>
<dbReference type="Proteomes" id="UP000471640">
    <property type="component" value="Unassembled WGS sequence"/>
</dbReference>
<dbReference type="Gene3D" id="3.40.190.10">
    <property type="entry name" value="Periplasmic binding protein-like II"/>
    <property type="match status" value="1"/>
</dbReference>
<reference evidence="1 2" key="2">
    <citation type="submission" date="2020-02" db="EMBL/GenBank/DDBJ databases">
        <title>Genome sequences of Thiorhodococcus mannitoliphagus and Thiorhodococcus minor, purple sulfur photosynthetic bacteria in the gammaproteobacterial family, Chromatiaceae.</title>
        <authorList>
            <person name="Aviles F.A."/>
            <person name="Meyer T.E."/>
            <person name="Kyndt J.A."/>
        </authorList>
    </citation>
    <scope>NUCLEOTIDE SEQUENCE [LARGE SCALE GENOMIC DNA]</scope>
    <source>
        <strain evidence="1 2">DSM 18266</strain>
    </source>
</reference>
<evidence type="ECO:0000313" key="2">
    <source>
        <dbReference type="Proteomes" id="UP000471640"/>
    </source>
</evidence>
<proteinExistence type="predicted"/>
<reference evidence="2" key="1">
    <citation type="journal article" date="2020" name="Microbiol. Resour. Announc.">
        <title>Draft Genome Sequences of Thiorhodococcus mannitoliphagus and Thiorhodococcus minor, Purple Sulfur Photosynthetic Bacteria in the Gammaproteobacterial Family Chromatiaceae.</title>
        <authorList>
            <person name="Aviles F.A."/>
            <person name="Meyer T.E."/>
            <person name="Kyndt J.A."/>
        </authorList>
    </citation>
    <scope>NUCLEOTIDE SEQUENCE [LARGE SCALE GENOMIC DNA]</scope>
    <source>
        <strain evidence="2">DSM 18266</strain>
    </source>
</reference>
<keyword evidence="2" id="KW-1185">Reference proteome</keyword>
<gene>
    <name evidence="1" type="ORF">G3480_14960</name>
</gene>
<sequence length="146" mass="15941">MCTDGSFRPLIATLLLLVALQAYADGPVVVVMSAASGVDRLTREEVVNIFLGRFRQLPNGQSALPVDQPRDPGLFSDFYGQLVDKTPAEIRSYWSRLRFSGKTAPPEQAPSEQEMLQFLASNPGSLGYLRAGQQPAQVKVVFNLGD</sequence>
<dbReference type="EMBL" id="JAAIJR010000060">
    <property type="protein sequence ID" value="NEX21595.1"/>
    <property type="molecule type" value="Genomic_DNA"/>
</dbReference>
<organism evidence="1 2">
    <name type="scientific">Thiorhodococcus mannitoliphagus</name>
    <dbReference type="NCBI Taxonomy" id="329406"/>
    <lineage>
        <taxon>Bacteria</taxon>
        <taxon>Pseudomonadati</taxon>
        <taxon>Pseudomonadota</taxon>
        <taxon>Gammaproteobacteria</taxon>
        <taxon>Chromatiales</taxon>
        <taxon>Chromatiaceae</taxon>
        <taxon>Thiorhodococcus</taxon>
    </lineage>
</organism>
<dbReference type="AlphaFoldDB" id="A0A6P1E1J0"/>